<keyword evidence="2" id="KW-1185">Reference proteome</keyword>
<gene>
    <name evidence="1" type="ORF">A6R68_14567</name>
</gene>
<protein>
    <submittedName>
        <fullName evidence="1">Uncharacterized protein</fullName>
    </submittedName>
</protein>
<dbReference type="PANTHER" id="PTHR15578:SF0">
    <property type="entry name" value="CHROMOSOME 22 OPEN READING FRAME 31"/>
    <property type="match status" value="1"/>
</dbReference>
<dbReference type="STRING" id="56216.A0A1A6HB99"/>
<dbReference type="PANTHER" id="PTHR15578">
    <property type="entry name" value="CHROMOSOME 8 C22ORF31 HOMOLOG"/>
    <property type="match status" value="1"/>
</dbReference>
<evidence type="ECO:0000313" key="1">
    <source>
        <dbReference type="EMBL" id="OBS74887.1"/>
    </source>
</evidence>
<reference evidence="1 2" key="1">
    <citation type="submission" date="2016-06" db="EMBL/GenBank/DDBJ databases">
        <title>The Draft Genome Sequence and Annotation of the Desert Woodrat Neotoma lepida.</title>
        <authorList>
            <person name="Campbell M."/>
            <person name="Oakeson K.F."/>
            <person name="Yandell M."/>
            <person name="Halpert J.R."/>
            <person name="Dearing D."/>
        </authorList>
    </citation>
    <scope>NUCLEOTIDE SEQUENCE [LARGE SCALE GENOMIC DNA]</scope>
    <source>
        <strain evidence="1">417</strain>
        <tissue evidence="1">Liver</tissue>
    </source>
</reference>
<name>A0A1A6HB99_NEOLE</name>
<dbReference type="AlphaFoldDB" id="A0A1A6HB99"/>
<organism evidence="1 2">
    <name type="scientific">Neotoma lepida</name>
    <name type="common">Desert woodrat</name>
    <dbReference type="NCBI Taxonomy" id="56216"/>
    <lineage>
        <taxon>Eukaryota</taxon>
        <taxon>Metazoa</taxon>
        <taxon>Chordata</taxon>
        <taxon>Craniata</taxon>
        <taxon>Vertebrata</taxon>
        <taxon>Euteleostomi</taxon>
        <taxon>Mammalia</taxon>
        <taxon>Eutheria</taxon>
        <taxon>Euarchontoglires</taxon>
        <taxon>Glires</taxon>
        <taxon>Rodentia</taxon>
        <taxon>Myomorpha</taxon>
        <taxon>Muroidea</taxon>
        <taxon>Cricetidae</taxon>
        <taxon>Neotominae</taxon>
        <taxon>Neotoma</taxon>
    </lineage>
</organism>
<accession>A0A1A6HB99</accession>
<comment type="caution">
    <text evidence="1">The sequence shown here is derived from an EMBL/GenBank/DDBJ whole genome shotgun (WGS) entry which is preliminary data.</text>
</comment>
<dbReference type="Pfam" id="PF15578">
    <property type="entry name" value="DUF4662"/>
    <property type="match status" value="1"/>
</dbReference>
<dbReference type="InterPro" id="IPR028970">
    <property type="entry name" value="DUF4662"/>
</dbReference>
<proteinExistence type="predicted"/>
<dbReference type="OrthoDB" id="8417148at2759"/>
<dbReference type="EMBL" id="LZPO01044387">
    <property type="protein sequence ID" value="OBS74887.1"/>
    <property type="molecule type" value="Genomic_DNA"/>
</dbReference>
<evidence type="ECO:0000313" key="2">
    <source>
        <dbReference type="Proteomes" id="UP000092124"/>
    </source>
</evidence>
<sequence length="207" mass="23131">MNHEDWSLPSRKRFYPQLQQGKGISLPMDSDDLLNTKLQDCYEVSLTSVQSEWVESRTARSQDQDDFIYRQNEVDTAGKIDEKVKKSSKEKSNSQDLEDRYAKYAAATQVLSRDSGMTAWKGQTLLPETQDEQQLEGMPTIHGIPIQGYQTLYCCGGAHALPYRCLGQILVLGERGRTVIKAVERAGTAGFGQYVPEQPGCSGTSAW</sequence>
<dbReference type="Proteomes" id="UP000092124">
    <property type="component" value="Unassembled WGS sequence"/>
</dbReference>